<dbReference type="InterPro" id="IPR018649">
    <property type="entry name" value="SHOCT"/>
</dbReference>
<accession>A0A1V4STW8</accession>
<dbReference type="OrthoDB" id="2307739at2"/>
<evidence type="ECO:0008006" key="5">
    <source>
        <dbReference type="Google" id="ProtNLM"/>
    </source>
</evidence>
<evidence type="ECO:0000313" key="4">
    <source>
        <dbReference type="Proteomes" id="UP000191448"/>
    </source>
</evidence>
<proteinExistence type="predicted"/>
<gene>
    <name evidence="3" type="ORF">CLTHE_18990</name>
</gene>
<evidence type="ECO:0000259" key="2">
    <source>
        <dbReference type="Pfam" id="PF14470"/>
    </source>
</evidence>
<protein>
    <recommendedName>
        <fullName evidence="5">YokE-like PH domain-containing protein</fullName>
    </recommendedName>
</protein>
<organism evidence="3 4">
    <name type="scientific">Clostridium thermobutyricum DSM 4928</name>
    <dbReference type="NCBI Taxonomy" id="1121339"/>
    <lineage>
        <taxon>Bacteria</taxon>
        <taxon>Bacillati</taxon>
        <taxon>Bacillota</taxon>
        <taxon>Clostridia</taxon>
        <taxon>Eubacteriales</taxon>
        <taxon>Clostridiaceae</taxon>
        <taxon>Clostridium</taxon>
    </lineage>
</organism>
<feature type="domain" description="YokE-like PH" evidence="2">
    <location>
        <begin position="33"/>
        <end position="123"/>
    </location>
</feature>
<feature type="domain" description="SHOCT" evidence="1">
    <location>
        <begin position="149"/>
        <end position="175"/>
    </location>
</feature>
<dbReference type="EMBL" id="LTAY01000048">
    <property type="protein sequence ID" value="OPX47336.1"/>
    <property type="molecule type" value="Genomic_DNA"/>
</dbReference>
<dbReference type="RefSeq" id="WP_080023099.1">
    <property type="nucleotide sequence ID" value="NZ_LTAY01000048.1"/>
</dbReference>
<dbReference type="AlphaFoldDB" id="A0A1V4STW8"/>
<name>A0A1V4STW8_9CLOT</name>
<dbReference type="Proteomes" id="UP000191448">
    <property type="component" value="Unassembled WGS sequence"/>
</dbReference>
<dbReference type="InterPro" id="IPR039519">
    <property type="entry name" value="YokE-like_PH"/>
</dbReference>
<sequence>MRSYEYVEEKIESMEEVKTWGTNKEINELPNVLGDNEELIYITSGLYEDNTWLIALTDKRILFLDKGLIYGLKQKDITLDKVNSVEYETGIIFSKIKVWNGAEYIIIDKVLNKYANIMVRYITEELELYKDKMLRPRIVEETNEDRINQLAKLGKLRDAGVLTQEEFEETKRKILKDIV</sequence>
<evidence type="ECO:0000313" key="3">
    <source>
        <dbReference type="EMBL" id="OPX47336.1"/>
    </source>
</evidence>
<evidence type="ECO:0000259" key="1">
    <source>
        <dbReference type="Pfam" id="PF09851"/>
    </source>
</evidence>
<comment type="caution">
    <text evidence="3">The sequence shown here is derived from an EMBL/GenBank/DDBJ whole genome shotgun (WGS) entry which is preliminary data.</text>
</comment>
<dbReference type="Pfam" id="PF14470">
    <property type="entry name" value="bPH_3"/>
    <property type="match status" value="1"/>
</dbReference>
<dbReference type="Pfam" id="PF09851">
    <property type="entry name" value="SHOCT"/>
    <property type="match status" value="1"/>
</dbReference>
<reference evidence="3 4" key="1">
    <citation type="submission" date="2016-02" db="EMBL/GenBank/DDBJ databases">
        <title>Genome sequence of Clostridium thermobutyricum DSM 4928.</title>
        <authorList>
            <person name="Poehlein A."/>
            <person name="Daniel R."/>
        </authorList>
    </citation>
    <scope>NUCLEOTIDE SEQUENCE [LARGE SCALE GENOMIC DNA]</scope>
    <source>
        <strain evidence="3 4">DSM 4928</strain>
    </source>
</reference>